<dbReference type="Gene3D" id="2.30.30.140">
    <property type="match status" value="1"/>
</dbReference>
<dbReference type="SMART" id="SM00322">
    <property type="entry name" value="KH"/>
    <property type="match status" value="1"/>
</dbReference>
<dbReference type="Gene3D" id="2.40.50.90">
    <property type="match status" value="1"/>
</dbReference>
<dbReference type="PANTHER" id="PTHR22948">
    <property type="entry name" value="TUDOR DOMAIN CONTAINING PROTEIN"/>
    <property type="match status" value="1"/>
</dbReference>
<dbReference type="Gene3D" id="3.30.1370.10">
    <property type="entry name" value="K Homology domain, type 1"/>
    <property type="match status" value="1"/>
</dbReference>
<feature type="compositionally biased region" description="Low complexity" evidence="2">
    <location>
        <begin position="215"/>
        <end position="230"/>
    </location>
</feature>
<feature type="compositionally biased region" description="Basic and acidic residues" evidence="2">
    <location>
        <begin position="524"/>
        <end position="534"/>
    </location>
</feature>
<dbReference type="InterPro" id="IPR002999">
    <property type="entry name" value="Tudor"/>
</dbReference>
<accession>A0ABD0KE91</accession>
<dbReference type="InterPro" id="IPR035437">
    <property type="entry name" value="SNase_OB-fold_sf"/>
</dbReference>
<dbReference type="Proteomes" id="UP001519460">
    <property type="component" value="Unassembled WGS sequence"/>
</dbReference>
<feature type="compositionally biased region" description="Polar residues" evidence="2">
    <location>
        <begin position="177"/>
        <end position="198"/>
    </location>
</feature>
<feature type="compositionally biased region" description="Polar residues" evidence="2">
    <location>
        <begin position="433"/>
        <end position="445"/>
    </location>
</feature>
<keyword evidence="6" id="KW-1185">Reference proteome</keyword>
<gene>
    <name evidence="5" type="ORF">BaRGS_00023379</name>
</gene>
<evidence type="ECO:0000256" key="3">
    <source>
        <dbReference type="SAM" id="Phobius"/>
    </source>
</evidence>
<feature type="region of interest" description="Disordered" evidence="2">
    <location>
        <begin position="580"/>
        <end position="610"/>
    </location>
</feature>
<keyword evidence="1" id="KW-0694">RNA-binding</keyword>
<dbReference type="Pfam" id="PF00013">
    <property type="entry name" value="KH_1"/>
    <property type="match status" value="1"/>
</dbReference>
<dbReference type="SUPFAM" id="SSF63748">
    <property type="entry name" value="Tudor/PWWP/MBT"/>
    <property type="match status" value="1"/>
</dbReference>
<feature type="compositionally biased region" description="Polar residues" evidence="2">
    <location>
        <begin position="117"/>
        <end position="149"/>
    </location>
</feature>
<evidence type="ECO:0000259" key="4">
    <source>
        <dbReference type="PROSITE" id="PS50304"/>
    </source>
</evidence>
<evidence type="ECO:0000256" key="1">
    <source>
        <dbReference type="PROSITE-ProRule" id="PRU00117"/>
    </source>
</evidence>
<dbReference type="InterPro" id="IPR004088">
    <property type="entry name" value="KH_dom_type_1"/>
</dbReference>
<keyword evidence="3" id="KW-0812">Transmembrane</keyword>
<feature type="compositionally biased region" description="Low complexity" evidence="2">
    <location>
        <begin position="282"/>
        <end position="294"/>
    </location>
</feature>
<evidence type="ECO:0000256" key="2">
    <source>
        <dbReference type="SAM" id="MobiDB-lite"/>
    </source>
</evidence>
<evidence type="ECO:0000313" key="6">
    <source>
        <dbReference type="Proteomes" id="UP001519460"/>
    </source>
</evidence>
<dbReference type="SUPFAM" id="SSF54791">
    <property type="entry name" value="Eukaryotic type KH-domain (KH-domain type I)"/>
    <property type="match status" value="1"/>
</dbReference>
<dbReference type="Pfam" id="PF00567">
    <property type="entry name" value="TUDOR"/>
    <property type="match status" value="1"/>
</dbReference>
<sequence>MQSNNNYSLRSILAVTIPSITALLGLIWYFGRKKKDDDVSDEASEVAAAQSKAGSDKVSEASSLISASKIANDKLVFKGAGDQTLTNGPPQTLSQTQEKSGQPSATGAGHIKGGVNSAINSSTVSSQGRVETSPDMSSSGDASVISSRNVAPEPLRLQSAMSRTIMTTVSMAARTTLETSDSGDSFSRSTEKTCTSVPTIEGDTERRSARVPKASESVVSSGKPSSSPDTSRPKPDVKVAENKNASGTNTTSSDASGNVVSDRKTPQQPITTTSDSPVVETLSCASSASLSLSAEKPQSNDVAVIPALSETQQLEAPVHSSPTKITSQAAPHGSSCPGEENQSHHDRSTPEKVFDQQSNSQVDSEEQESKEKTSDGGDGNSTGHDVPSSSDTGTKDNYKTETSGETKGSGDSDIQQRETGKTVPVADQEENSSSEGINANRSPQDSAEGKEPSGVQQTEEESLEKDSVNGVTGLECSEKTESAVATSAPSETKLDWSDSVMGEAPQTQNVEEVPTSSGSNSSRSKSDGDSDSAKPKPYRYNGKWSTANQERKARPGDAADVCADRSATVDEAAAVRAVTENGCGADPGSPSCDTNSEESNDSGRGGSLGENLVALTGGEVVHYELSFPSELCGRLIGRQGRNIHYIKEESGATVALSSNPFTPDFQICRVQGLQAEVDKALLMIRKKFPLAQYPQLAMIPIGPPQPSILIPEVMQLDLPEGVSVEVVVSAIVNAGHIFVQQPTHPSFPSLESLMIVMNTVYSDENVPSLPRPVEGGVICASESEGQWYRAQVMQVYLEDDTCDIKYVDYGGYARVPASSLKQIRSDFMTLPFQAVECYLANITPLQEEDYFSENASMQLAELTANKVLQGQVILRAEDNIPYVHIYQVTGHSVLFVNREMVNREVVRWIEVL</sequence>
<dbReference type="CDD" id="cd22395">
    <property type="entry name" value="KH-I_AKAP1"/>
    <property type="match status" value="1"/>
</dbReference>
<feature type="compositionally biased region" description="Polar residues" evidence="2">
    <location>
        <begin position="381"/>
        <end position="392"/>
    </location>
</feature>
<dbReference type="InterPro" id="IPR036612">
    <property type="entry name" value="KH_dom_type_1_sf"/>
</dbReference>
<dbReference type="AlphaFoldDB" id="A0ABD0KE91"/>
<feature type="compositionally biased region" description="Polar residues" evidence="2">
    <location>
        <begin position="243"/>
        <end position="259"/>
    </location>
</feature>
<keyword evidence="3" id="KW-1133">Transmembrane helix</keyword>
<reference evidence="5 6" key="1">
    <citation type="journal article" date="2023" name="Sci. Data">
        <title>Genome assembly of the Korean intertidal mud-creeper Batillaria attramentaria.</title>
        <authorList>
            <person name="Patra A.K."/>
            <person name="Ho P.T."/>
            <person name="Jun S."/>
            <person name="Lee S.J."/>
            <person name="Kim Y."/>
            <person name="Won Y.J."/>
        </authorList>
    </citation>
    <scope>NUCLEOTIDE SEQUENCE [LARGE SCALE GENOMIC DNA]</scope>
    <source>
        <strain evidence="5">Wonlab-2016</strain>
    </source>
</reference>
<dbReference type="CDD" id="cd20407">
    <property type="entry name" value="Tudor_AKAP1"/>
    <property type="match status" value="1"/>
</dbReference>
<feature type="compositionally biased region" description="Polar residues" evidence="2">
    <location>
        <begin position="83"/>
        <end position="105"/>
    </location>
</feature>
<name>A0ABD0KE91_9CAEN</name>
<dbReference type="InterPro" id="IPR047368">
    <property type="entry name" value="KH-I_AKAP1"/>
</dbReference>
<dbReference type="GO" id="GO:0003723">
    <property type="term" value="F:RNA binding"/>
    <property type="evidence" value="ECO:0007669"/>
    <property type="project" value="UniProtKB-UniRule"/>
</dbReference>
<feature type="region of interest" description="Disordered" evidence="2">
    <location>
        <begin position="80"/>
        <end position="162"/>
    </location>
</feature>
<comment type="caution">
    <text evidence="5">The sequence shown here is derived from an EMBL/GenBank/DDBJ whole genome shotgun (WGS) entry which is preliminary data.</text>
</comment>
<dbReference type="InterPro" id="IPR050621">
    <property type="entry name" value="Tudor_domain_containing"/>
</dbReference>
<dbReference type="PROSITE" id="PS50084">
    <property type="entry name" value="KH_TYPE_1"/>
    <property type="match status" value="1"/>
</dbReference>
<dbReference type="PANTHER" id="PTHR22948:SF65">
    <property type="entry name" value="A-KINASE ANCHORING PROTEIN 1"/>
    <property type="match status" value="1"/>
</dbReference>
<dbReference type="GO" id="GO:0005739">
    <property type="term" value="C:mitochondrion"/>
    <property type="evidence" value="ECO:0007669"/>
    <property type="project" value="UniProtKB-ARBA"/>
</dbReference>
<feature type="compositionally biased region" description="Basic and acidic residues" evidence="2">
    <location>
        <begin position="231"/>
        <end position="241"/>
    </location>
</feature>
<dbReference type="EMBL" id="JACVVK020000195">
    <property type="protein sequence ID" value="KAK7485431.1"/>
    <property type="molecule type" value="Genomic_DNA"/>
</dbReference>
<dbReference type="InterPro" id="IPR047367">
    <property type="entry name" value="Tudor_AKAP1"/>
</dbReference>
<dbReference type="SMART" id="SM00333">
    <property type="entry name" value="TUDOR"/>
    <property type="match status" value="1"/>
</dbReference>
<keyword evidence="3" id="KW-0472">Membrane</keyword>
<proteinExistence type="predicted"/>
<feature type="compositionally biased region" description="Polar residues" evidence="2">
    <location>
        <begin position="309"/>
        <end position="329"/>
    </location>
</feature>
<feature type="transmembrane region" description="Helical" evidence="3">
    <location>
        <begin position="12"/>
        <end position="31"/>
    </location>
</feature>
<dbReference type="InterPro" id="IPR004087">
    <property type="entry name" value="KH_dom"/>
</dbReference>
<feature type="domain" description="Tudor" evidence="4">
    <location>
        <begin position="772"/>
        <end position="830"/>
    </location>
</feature>
<feature type="region of interest" description="Disordered" evidence="2">
    <location>
        <begin position="177"/>
        <end position="559"/>
    </location>
</feature>
<protein>
    <recommendedName>
        <fullName evidence="4">Tudor domain-containing protein</fullName>
    </recommendedName>
</protein>
<feature type="compositionally biased region" description="Basic and acidic residues" evidence="2">
    <location>
        <begin position="393"/>
        <end position="420"/>
    </location>
</feature>
<feature type="compositionally biased region" description="Basic and acidic residues" evidence="2">
    <location>
        <begin position="341"/>
        <end position="354"/>
    </location>
</feature>
<evidence type="ECO:0000313" key="5">
    <source>
        <dbReference type="EMBL" id="KAK7485431.1"/>
    </source>
</evidence>
<dbReference type="PROSITE" id="PS50304">
    <property type="entry name" value="TUDOR"/>
    <property type="match status" value="1"/>
</dbReference>
<feature type="compositionally biased region" description="Polar residues" evidence="2">
    <location>
        <begin position="266"/>
        <end position="276"/>
    </location>
</feature>
<organism evidence="5 6">
    <name type="scientific">Batillaria attramentaria</name>
    <dbReference type="NCBI Taxonomy" id="370345"/>
    <lineage>
        <taxon>Eukaryota</taxon>
        <taxon>Metazoa</taxon>
        <taxon>Spiralia</taxon>
        <taxon>Lophotrochozoa</taxon>
        <taxon>Mollusca</taxon>
        <taxon>Gastropoda</taxon>
        <taxon>Caenogastropoda</taxon>
        <taxon>Sorbeoconcha</taxon>
        <taxon>Cerithioidea</taxon>
        <taxon>Batillariidae</taxon>
        <taxon>Batillaria</taxon>
    </lineage>
</organism>